<dbReference type="PANTHER" id="PTHR43664:SF1">
    <property type="entry name" value="BETA-METHYLMALYL-COA DEHYDRATASE"/>
    <property type="match status" value="1"/>
</dbReference>
<reference evidence="2 3" key="1">
    <citation type="submission" date="2019-08" db="EMBL/GenBank/DDBJ databases">
        <title>Aureimonas fodiniaquatilis sp. nov., isolated from a coal mine wastewater.</title>
        <authorList>
            <person name="Kim W."/>
        </authorList>
    </citation>
    <scope>NUCLEOTIDE SEQUENCE [LARGE SCALE GENOMIC DNA]</scope>
    <source>
        <strain evidence="2 3">CAU 1482</strain>
    </source>
</reference>
<name>A0A5B0E1C3_9HYPH</name>
<protein>
    <submittedName>
        <fullName evidence="2">MaoC family dehydratase</fullName>
    </submittedName>
</protein>
<dbReference type="Pfam" id="PF01575">
    <property type="entry name" value="MaoC_dehydratas"/>
    <property type="match status" value="1"/>
</dbReference>
<feature type="domain" description="MaoC-like" evidence="1">
    <location>
        <begin position="16"/>
        <end position="116"/>
    </location>
</feature>
<dbReference type="RefSeq" id="WP_149296797.1">
    <property type="nucleotide sequence ID" value="NZ_VTWH01000001.1"/>
</dbReference>
<accession>A0A5B0E1C3</accession>
<dbReference type="PANTHER" id="PTHR43664">
    <property type="entry name" value="MONOAMINE OXIDASE-RELATED"/>
    <property type="match status" value="1"/>
</dbReference>
<dbReference type="AlphaFoldDB" id="A0A5B0E1C3"/>
<gene>
    <name evidence="2" type="ORF">FPY71_01160</name>
</gene>
<evidence type="ECO:0000259" key="1">
    <source>
        <dbReference type="Pfam" id="PF01575"/>
    </source>
</evidence>
<dbReference type="EMBL" id="VTWH01000001">
    <property type="protein sequence ID" value="KAA0971771.1"/>
    <property type="molecule type" value="Genomic_DNA"/>
</dbReference>
<sequence>MAEATRRPFEEFPTGTVLPMATRVVTREEIISFAQEYDPQPMHLDAAAAEKTMLGGLSASGWHVCSIMMRMMCDSFLNSSTSQGSPGVDTVRWQQPVRPGDELTGETRVLDARRSQSRPTIGILKMRTTLANQRQEPVLVSEYTVMMLTRS</sequence>
<proteinExistence type="predicted"/>
<evidence type="ECO:0000313" key="2">
    <source>
        <dbReference type="EMBL" id="KAA0971771.1"/>
    </source>
</evidence>
<dbReference type="InterPro" id="IPR052342">
    <property type="entry name" value="MCH/BMMD"/>
</dbReference>
<comment type="caution">
    <text evidence="2">The sequence shown here is derived from an EMBL/GenBank/DDBJ whole genome shotgun (WGS) entry which is preliminary data.</text>
</comment>
<dbReference type="InterPro" id="IPR002539">
    <property type="entry name" value="MaoC-like_dom"/>
</dbReference>
<dbReference type="Gene3D" id="3.10.129.10">
    <property type="entry name" value="Hotdog Thioesterase"/>
    <property type="match status" value="1"/>
</dbReference>
<dbReference type="InterPro" id="IPR029069">
    <property type="entry name" value="HotDog_dom_sf"/>
</dbReference>
<dbReference type="SUPFAM" id="SSF54637">
    <property type="entry name" value="Thioesterase/thiol ester dehydrase-isomerase"/>
    <property type="match status" value="1"/>
</dbReference>
<dbReference type="OrthoDB" id="9796589at2"/>
<organism evidence="2 3">
    <name type="scientific">Aureimonas fodinaquatilis</name>
    <dbReference type="NCBI Taxonomy" id="2565783"/>
    <lineage>
        <taxon>Bacteria</taxon>
        <taxon>Pseudomonadati</taxon>
        <taxon>Pseudomonadota</taxon>
        <taxon>Alphaproteobacteria</taxon>
        <taxon>Hyphomicrobiales</taxon>
        <taxon>Aurantimonadaceae</taxon>
        <taxon>Aureimonas</taxon>
    </lineage>
</organism>
<dbReference type="Proteomes" id="UP000324738">
    <property type="component" value="Unassembled WGS sequence"/>
</dbReference>
<evidence type="ECO:0000313" key="3">
    <source>
        <dbReference type="Proteomes" id="UP000324738"/>
    </source>
</evidence>
<dbReference type="CDD" id="cd03454">
    <property type="entry name" value="YdeM"/>
    <property type="match status" value="1"/>
</dbReference>
<keyword evidence="3" id="KW-1185">Reference proteome</keyword>